<gene>
    <name evidence="2" type="ORF">LNQ82_02865</name>
</gene>
<accession>A0AAE9KYW3</accession>
<feature type="signal peptide" evidence="1">
    <location>
        <begin position="1"/>
        <end position="24"/>
    </location>
</feature>
<evidence type="ECO:0000256" key="1">
    <source>
        <dbReference type="SAM" id="SignalP"/>
    </source>
</evidence>
<protein>
    <submittedName>
        <fullName evidence="2">Uncharacterized protein</fullName>
    </submittedName>
</protein>
<dbReference type="Proteomes" id="UP001056819">
    <property type="component" value="Chromosome"/>
</dbReference>
<sequence length="130" mass="14172">MFSLPHYLKPALAAAALLFVGATAYQSGRHHAQNRCDAQVAKLRETHAAALLKAEQHYTAALQQHAAQYQARLQAAREADKNLFAATVQARTESANHKKEIPHVIQNDAAADCSVLGTLGLQHYQKSLGY</sequence>
<feature type="chain" id="PRO_5041945461" evidence="1">
    <location>
        <begin position="25"/>
        <end position="130"/>
    </location>
</feature>
<evidence type="ECO:0000313" key="3">
    <source>
        <dbReference type="Proteomes" id="UP001056819"/>
    </source>
</evidence>
<organism evidence="2 3">
    <name type="scientific">Conchiformibius steedae DSM 2580</name>
    <dbReference type="NCBI Taxonomy" id="1121352"/>
    <lineage>
        <taxon>Bacteria</taxon>
        <taxon>Pseudomonadati</taxon>
        <taxon>Pseudomonadota</taxon>
        <taxon>Betaproteobacteria</taxon>
        <taxon>Neisseriales</taxon>
        <taxon>Neisseriaceae</taxon>
        <taxon>Conchiformibius</taxon>
    </lineage>
</organism>
<dbReference type="RefSeq" id="WP_027022610.1">
    <property type="nucleotide sequence ID" value="NZ_CP097501.1"/>
</dbReference>
<keyword evidence="1" id="KW-0732">Signal</keyword>
<dbReference type="EMBL" id="CP097501">
    <property type="protein sequence ID" value="URD68122.1"/>
    <property type="molecule type" value="Genomic_DNA"/>
</dbReference>
<proteinExistence type="predicted"/>
<evidence type="ECO:0000313" key="2">
    <source>
        <dbReference type="EMBL" id="URD68122.1"/>
    </source>
</evidence>
<name>A0AAE9KYW3_9NEIS</name>
<dbReference type="AlphaFoldDB" id="A0AAE9KYW3"/>
<reference evidence="2" key="1">
    <citation type="submission" date="2022-05" db="EMBL/GenBank/DDBJ databases">
        <title>Alysiella filiformis genome sequencing.</title>
        <authorList>
            <person name="Viehboeck T."/>
        </authorList>
    </citation>
    <scope>NUCLEOTIDE SEQUENCE</scope>
    <source>
        <strain evidence="2">DSM 2580</strain>
    </source>
</reference>